<dbReference type="Gene3D" id="2.70.170.10">
    <property type="entry name" value="Neurotransmitter-gated ion-channel ligand-binding domain"/>
    <property type="match status" value="1"/>
</dbReference>
<evidence type="ECO:0000313" key="21">
    <source>
        <dbReference type="Proteomes" id="UP000050741"/>
    </source>
</evidence>
<dbReference type="InterPro" id="IPR036719">
    <property type="entry name" value="Neuro-gated_channel_TM_sf"/>
</dbReference>
<organism evidence="21 22">
    <name type="scientific">Globodera pallida</name>
    <name type="common">Potato cyst nematode worm</name>
    <name type="synonym">Heterodera pallida</name>
    <dbReference type="NCBI Taxonomy" id="36090"/>
    <lineage>
        <taxon>Eukaryota</taxon>
        <taxon>Metazoa</taxon>
        <taxon>Ecdysozoa</taxon>
        <taxon>Nematoda</taxon>
        <taxon>Chromadorea</taxon>
        <taxon>Rhabditida</taxon>
        <taxon>Tylenchina</taxon>
        <taxon>Tylenchomorpha</taxon>
        <taxon>Tylenchoidea</taxon>
        <taxon>Heteroderidae</taxon>
        <taxon>Heteroderinae</taxon>
        <taxon>Globodera</taxon>
    </lineage>
</organism>
<evidence type="ECO:0000256" key="18">
    <source>
        <dbReference type="SAM" id="MobiDB-lite"/>
    </source>
</evidence>
<dbReference type="GO" id="GO:0045211">
    <property type="term" value="C:postsynaptic membrane"/>
    <property type="evidence" value="ECO:0007669"/>
    <property type="project" value="UniProtKB-SubCell"/>
</dbReference>
<dbReference type="InterPro" id="IPR006029">
    <property type="entry name" value="Neurotrans-gated_channel_TM"/>
</dbReference>
<keyword evidence="11" id="KW-0675">Receptor</keyword>
<evidence type="ECO:0000256" key="14">
    <source>
        <dbReference type="ARBA" id="ARBA00023286"/>
    </source>
</evidence>
<evidence type="ECO:0000256" key="13">
    <source>
        <dbReference type="ARBA" id="ARBA00023257"/>
    </source>
</evidence>
<feature type="transmembrane region" description="Helical" evidence="17">
    <location>
        <begin position="380"/>
        <end position="400"/>
    </location>
</feature>
<dbReference type="SUPFAM" id="SSF90112">
    <property type="entry name" value="Neurotransmitter-gated ion-channel transmembrane pore"/>
    <property type="match status" value="1"/>
</dbReference>
<comment type="subcellular location">
    <subcellularLocation>
        <location evidence="16">Postsynaptic cell membrane</location>
        <topology evidence="16">Multi-pass membrane protein</topology>
    </subcellularLocation>
</comment>
<dbReference type="GO" id="GO:0022848">
    <property type="term" value="F:acetylcholine-gated monoatomic cation-selective channel activity"/>
    <property type="evidence" value="ECO:0007669"/>
    <property type="project" value="InterPro"/>
</dbReference>
<dbReference type="Pfam" id="PF02931">
    <property type="entry name" value="Neur_chan_LBD"/>
    <property type="match status" value="1"/>
</dbReference>
<evidence type="ECO:0000256" key="3">
    <source>
        <dbReference type="ARBA" id="ARBA00022475"/>
    </source>
</evidence>
<dbReference type="Proteomes" id="UP000050741">
    <property type="component" value="Unassembled WGS sequence"/>
</dbReference>
<keyword evidence="8 17" id="KW-0406">Ion transport</keyword>
<evidence type="ECO:0000256" key="8">
    <source>
        <dbReference type="ARBA" id="ARBA00023065"/>
    </source>
</evidence>
<comment type="caution">
    <text evidence="17">Lacks conserved residue(s) required for the propagation of feature annotation.</text>
</comment>
<dbReference type="InterPro" id="IPR002394">
    <property type="entry name" value="Nicotinic_acetylcholine_rcpt"/>
</dbReference>
<dbReference type="Pfam" id="PF02932">
    <property type="entry name" value="Neur_chan_memb"/>
    <property type="match status" value="1"/>
</dbReference>
<evidence type="ECO:0000256" key="2">
    <source>
        <dbReference type="ARBA" id="ARBA00022448"/>
    </source>
</evidence>
<dbReference type="InterPro" id="IPR006201">
    <property type="entry name" value="Neur_channel"/>
</dbReference>
<accession>A0A183CAU4</accession>
<keyword evidence="7" id="KW-0770">Synapse</keyword>
<evidence type="ECO:0000256" key="5">
    <source>
        <dbReference type="ARBA" id="ARBA00022729"/>
    </source>
</evidence>
<feature type="compositionally biased region" description="Low complexity" evidence="18">
    <location>
        <begin position="1"/>
        <end position="22"/>
    </location>
</feature>
<reference evidence="21" key="1">
    <citation type="submission" date="2014-05" db="EMBL/GenBank/DDBJ databases">
        <title>The genome and life-stage specific transcriptomes of Globodera pallida elucidate key aspects of plant parasitism by a cyst nematode.</title>
        <authorList>
            <person name="Cotton J.A."/>
            <person name="Lilley C.J."/>
            <person name="Jones L.M."/>
            <person name="Kikuchi T."/>
            <person name="Reid A.J."/>
            <person name="Thorpe P."/>
            <person name="Tsai I.J."/>
            <person name="Beasley H."/>
            <person name="Blok V."/>
            <person name="Cock P.J.A."/>
            <person name="Van den Akker S.E."/>
            <person name="Holroyd N."/>
            <person name="Hunt M."/>
            <person name="Mantelin S."/>
            <person name="Naghra H."/>
            <person name="Pain A."/>
            <person name="Palomares-Rius J.E."/>
            <person name="Zarowiecki M."/>
            <person name="Berriman M."/>
            <person name="Jones J.T."/>
            <person name="Urwin P.E."/>
        </authorList>
    </citation>
    <scope>NUCLEOTIDE SEQUENCE [LARGE SCALE GENOMIC DNA]</scope>
    <source>
        <strain evidence="21">Lindley</strain>
    </source>
</reference>
<dbReference type="InterPro" id="IPR018000">
    <property type="entry name" value="Neurotransmitter_ion_chnl_CS"/>
</dbReference>
<evidence type="ECO:0000256" key="10">
    <source>
        <dbReference type="ARBA" id="ARBA00023157"/>
    </source>
</evidence>
<evidence type="ECO:0000256" key="1">
    <source>
        <dbReference type="ARBA" id="ARBA00009237"/>
    </source>
</evidence>
<dbReference type="InterPro" id="IPR038050">
    <property type="entry name" value="Neuro_actylchol_rec"/>
</dbReference>
<keyword evidence="4 17" id="KW-0812">Transmembrane</keyword>
<evidence type="ECO:0000256" key="15">
    <source>
        <dbReference type="ARBA" id="ARBA00023303"/>
    </source>
</evidence>
<keyword evidence="14" id="KW-1071">Ligand-gated ion channel</keyword>
<keyword evidence="5" id="KW-0732">Signal</keyword>
<dbReference type="FunFam" id="1.20.58.390:FF:000043">
    <property type="entry name" value="AcetylCholine Receptor"/>
    <property type="match status" value="1"/>
</dbReference>
<feature type="transmembrane region" description="Helical" evidence="17">
    <location>
        <begin position="613"/>
        <end position="633"/>
    </location>
</feature>
<evidence type="ECO:0000256" key="11">
    <source>
        <dbReference type="ARBA" id="ARBA00023170"/>
    </source>
</evidence>
<dbReference type="InterPro" id="IPR036734">
    <property type="entry name" value="Neur_chan_lig-bd_sf"/>
</dbReference>
<keyword evidence="3" id="KW-1003">Cell membrane</keyword>
<feature type="transmembrane region" description="Helical" evidence="17">
    <location>
        <begin position="316"/>
        <end position="337"/>
    </location>
</feature>
<evidence type="ECO:0000256" key="9">
    <source>
        <dbReference type="ARBA" id="ARBA00023136"/>
    </source>
</evidence>
<dbReference type="CDD" id="cd18997">
    <property type="entry name" value="LGIC_ECD_nAChR"/>
    <property type="match status" value="1"/>
</dbReference>
<feature type="region of interest" description="Disordered" evidence="18">
    <location>
        <begin position="1"/>
        <end position="50"/>
    </location>
</feature>
<keyword evidence="12" id="KW-0325">Glycoprotein</keyword>
<dbReference type="FunFam" id="2.70.170.10:FF:000016">
    <property type="entry name" value="Nicotinic acetylcholine receptor subunit"/>
    <property type="match status" value="1"/>
</dbReference>
<dbReference type="SUPFAM" id="SSF63712">
    <property type="entry name" value="Nicotinic receptor ligand binding domain-like"/>
    <property type="match status" value="1"/>
</dbReference>
<dbReference type="PROSITE" id="PS00236">
    <property type="entry name" value="NEUROTR_ION_CHANNEL"/>
    <property type="match status" value="1"/>
</dbReference>
<evidence type="ECO:0000256" key="4">
    <source>
        <dbReference type="ARBA" id="ARBA00022692"/>
    </source>
</evidence>
<dbReference type="GO" id="GO:0004888">
    <property type="term" value="F:transmembrane signaling receptor activity"/>
    <property type="evidence" value="ECO:0007669"/>
    <property type="project" value="InterPro"/>
</dbReference>
<evidence type="ECO:0000256" key="16">
    <source>
        <dbReference type="ARBA" id="ARBA00034104"/>
    </source>
</evidence>
<dbReference type="PANTHER" id="PTHR18945">
    <property type="entry name" value="NEUROTRANSMITTER GATED ION CHANNEL"/>
    <property type="match status" value="1"/>
</dbReference>
<evidence type="ECO:0000256" key="17">
    <source>
        <dbReference type="RuleBase" id="RU000687"/>
    </source>
</evidence>
<dbReference type="WBParaSite" id="GPLIN_000999500">
    <property type="protein sequence ID" value="GPLIN_000999500"/>
    <property type="gene ID" value="GPLIN_000999500"/>
</dbReference>
<name>A0A183CAU4_GLOPA</name>
<keyword evidence="15 17" id="KW-0407">Ion channel</keyword>
<feature type="domain" description="Neurotransmitter-gated ion-channel transmembrane" evidence="20">
    <location>
        <begin position="323"/>
        <end position="624"/>
    </location>
</feature>
<protein>
    <submittedName>
        <fullName evidence="22">Neur_chan_LBD domain-containing protein</fullName>
    </submittedName>
</protein>
<evidence type="ECO:0000256" key="6">
    <source>
        <dbReference type="ARBA" id="ARBA00022989"/>
    </source>
</evidence>
<feature type="domain" description="Neurotransmitter-gated ion-channel ligand-binding" evidence="19">
    <location>
        <begin position="104"/>
        <end position="315"/>
    </location>
</feature>
<keyword evidence="2 17" id="KW-0813">Transport</keyword>
<dbReference type="CDD" id="cd19051">
    <property type="entry name" value="LGIC_TM_cation"/>
    <property type="match status" value="1"/>
</dbReference>
<dbReference type="PRINTS" id="PR00252">
    <property type="entry name" value="NRIONCHANNEL"/>
</dbReference>
<evidence type="ECO:0000256" key="7">
    <source>
        <dbReference type="ARBA" id="ARBA00023018"/>
    </source>
</evidence>
<keyword evidence="10" id="KW-1015">Disulfide bond</keyword>
<dbReference type="Gene3D" id="1.20.58.390">
    <property type="entry name" value="Neurotransmitter-gated ion-channel transmembrane domain"/>
    <property type="match status" value="1"/>
</dbReference>
<keyword evidence="13" id="KW-0628">Postsynaptic cell membrane</keyword>
<keyword evidence="9 17" id="KW-0472">Membrane</keyword>
<dbReference type="AlphaFoldDB" id="A0A183CAU4"/>
<proteinExistence type="inferred from homology"/>
<sequence length="819" mass="93862">MFGNNSSNNLVSFRSSSENGNDNNDETLIPGRRGGEAAHHRHSDGGAGGRFALAVTKPRTAAASPPPRYEAAAVQRRMNDAETALMEANLLRALQIRQMASRTEERLYQTLLSPEHYEKNVRPTLHHWLPTNVTFGVLLNQIVEMDERNQILTTRCWINANWIDYRLSWNATEWGGIKQIYAPHHRIWLPDIILINNAAHDYRSSVLSTDVIISHEGNVTWLQSALFKSNCAINVRYYPFDDQECALKFASWGTHDAREIDIGLTTDQGDLSNYMNSTEFDLLFFTAERTLIRFPTDARASWPMIIATIRMRRRPLFYVFNHILPCVLISSMALLGFCMPPETGEKINMLNTVILSMGVYLQSITESIPPTSEAVPLIGMYYVASLAIVCMATAMNVYTLNIHRRGTTNQGRRVPWWMRKYVLGYLATFLCIRVHEPDSITLIKASQSKRSTIRRTSLLRDLKRIKNMENRRESAKHLDESANCECLEASPRLRRLTFVDEEGESNDSVEKEVELNNVNARRPEPPRFRTHTAQDENAGRESITLNRMLMEQVMPRLSAVRPAMSTEFEEKFRKILRRVYRTLQQFEIREEVVDERRRIVWQWRTLASIIDRFLLFAFSLLTFLTVTLCSLYFDDIRSLSVRLKQWTARSNSLRKFVVLRASVDSKWCEDAAQAKRDLWTVNRARVTSRGVIADLRDLRALLDEFASTLTKISEGRLLKHASVSRDWLSSFNLGASASARFRANRSHLIVAALAMPQAALDSWLNKDLPRLKGMVQGLAQLLRDQFDGEAIMCQNRYNGCVNFLTKCDNRLKVLIASLK</sequence>
<keyword evidence="21" id="KW-1185">Reference proteome</keyword>
<evidence type="ECO:0000313" key="22">
    <source>
        <dbReference type="WBParaSite" id="GPLIN_000999500"/>
    </source>
</evidence>
<reference evidence="22" key="2">
    <citation type="submission" date="2016-06" db="UniProtKB">
        <authorList>
            <consortium name="WormBaseParasite"/>
        </authorList>
    </citation>
    <scope>IDENTIFICATION</scope>
</reference>
<dbReference type="InterPro" id="IPR006202">
    <property type="entry name" value="Neur_chan_lig-bd"/>
</dbReference>
<dbReference type="PRINTS" id="PR00254">
    <property type="entry name" value="NICOTINICR"/>
</dbReference>
<comment type="similarity">
    <text evidence="1">Belongs to the ligand-gated ion channel (TC 1.A.9) family. Acetylcholine receptor (TC 1.A.9.1) subfamily.</text>
</comment>
<evidence type="ECO:0000259" key="20">
    <source>
        <dbReference type="Pfam" id="PF02932"/>
    </source>
</evidence>
<keyword evidence="6 17" id="KW-1133">Transmembrane helix</keyword>
<evidence type="ECO:0000256" key="12">
    <source>
        <dbReference type="ARBA" id="ARBA00023180"/>
    </source>
</evidence>
<evidence type="ECO:0000259" key="19">
    <source>
        <dbReference type="Pfam" id="PF02931"/>
    </source>
</evidence>